<dbReference type="InterPro" id="IPR026877">
    <property type="entry name" value="DXPR_C"/>
</dbReference>
<keyword evidence="9" id="KW-0460">Magnesium</keyword>
<evidence type="ECO:0000256" key="9">
    <source>
        <dbReference type="HAMAP-Rule" id="MF_00183"/>
    </source>
</evidence>
<comment type="caution">
    <text evidence="9">Lacks conserved residue(s) required for the propagation of feature annotation.</text>
</comment>
<keyword evidence="7 9" id="KW-0414">Isoprene biosynthesis</keyword>
<dbReference type="InterPro" id="IPR013644">
    <property type="entry name" value="DXP_reductoisomerase_C"/>
</dbReference>
<dbReference type="PANTHER" id="PTHR30525">
    <property type="entry name" value="1-DEOXY-D-XYLULOSE 5-PHOSPHATE REDUCTOISOMERASE"/>
    <property type="match status" value="1"/>
</dbReference>
<sequence length="397" mass="41997">MESLTILGATGSIGQSTLAVVRCHPGRFRVFALTANHQTGQMLTDCLEFAPRYAVMADEGAARILRGLLAEQGSATRVLSGAQALCEVAAEPEVTTVMAAIVGAAGLLPTLAAVKTGKRVLLANKEALVMSGELFIEAVHRYGARLLPVDSEHNAIFQCLPPGLQQTPGRGSLLDAGIGKILLTGSGGPFRYTPLDELARVTPAQAVAHPNWSMGPKISVDSATMMNKGLEYIEARWLFNASAAQLEVVIHPQSVIHSMVQYSDGSVLAQLGQPDMMTPIAHALAWPERIHSGVAPLDFCRLGELTFMAPDLARYPCLALAMAACEAGQGATTTLNAANEEAVAAFLAGGLDYAAIAVVNETIVEKLGLTRVGSLEEILALDRQARRLAREIIGRRS</sequence>
<dbReference type="Gene3D" id="3.40.50.720">
    <property type="entry name" value="NAD(P)-binding Rossmann-like Domain"/>
    <property type="match status" value="1"/>
</dbReference>
<feature type="binding site" evidence="9">
    <location>
        <position position="231"/>
    </location>
    <ligand>
        <name>1-deoxy-D-xylulose 5-phosphate</name>
        <dbReference type="ChEBI" id="CHEBI:57792"/>
    </ligand>
</feature>
<proteinExistence type="inferred from homology"/>
<dbReference type="Pfam" id="PF13288">
    <property type="entry name" value="DXPR_C"/>
    <property type="match status" value="1"/>
</dbReference>
<evidence type="ECO:0000259" key="12">
    <source>
        <dbReference type="Pfam" id="PF13288"/>
    </source>
</evidence>
<keyword evidence="3 9" id="KW-0479">Metal-binding</keyword>
<dbReference type="HAMAP" id="MF_00183">
    <property type="entry name" value="DXP_reductoisom"/>
    <property type="match status" value="1"/>
</dbReference>
<feature type="binding site" evidence="9">
    <location>
        <position position="231"/>
    </location>
    <ligand>
        <name>Mn(2+)</name>
        <dbReference type="ChEBI" id="CHEBI:29035"/>
    </ligand>
</feature>
<evidence type="ECO:0000256" key="5">
    <source>
        <dbReference type="ARBA" id="ARBA00023002"/>
    </source>
</evidence>
<dbReference type="PANTHER" id="PTHR30525:SF0">
    <property type="entry name" value="1-DEOXY-D-XYLULOSE 5-PHOSPHATE REDUCTOISOMERASE, CHLOROPLASTIC"/>
    <property type="match status" value="1"/>
</dbReference>
<comment type="similarity">
    <text evidence="2 9">Belongs to the DXR family.</text>
</comment>
<feature type="binding site" evidence="9">
    <location>
        <position position="11"/>
    </location>
    <ligand>
        <name>NADPH</name>
        <dbReference type="ChEBI" id="CHEBI:57783"/>
    </ligand>
</feature>
<dbReference type="InterPro" id="IPR036291">
    <property type="entry name" value="NAD(P)-bd_dom_sf"/>
</dbReference>
<dbReference type="NCBIfam" id="NF003938">
    <property type="entry name" value="PRK05447.1-1"/>
    <property type="match status" value="1"/>
</dbReference>
<keyword evidence="5 9" id="KW-0560">Oxidoreductase</keyword>
<dbReference type="EMBL" id="PXYG01000002">
    <property type="protein sequence ID" value="PSJ46109.1"/>
    <property type="molecule type" value="Genomic_DNA"/>
</dbReference>
<feature type="domain" description="1-deoxy-D-xylulose 5-phosphate reductoisomerase N-terminal" evidence="10">
    <location>
        <begin position="4"/>
        <end position="132"/>
    </location>
</feature>
<dbReference type="GO" id="GO:0051484">
    <property type="term" value="P:isopentenyl diphosphate biosynthetic process, methylerythritol 4-phosphate pathway involved in terpenoid biosynthetic process"/>
    <property type="evidence" value="ECO:0007669"/>
    <property type="project" value="UniProtKB-ARBA"/>
</dbReference>
<dbReference type="EC" id="1.1.1.267" evidence="9"/>
<feature type="binding site" evidence="9">
    <location>
        <position position="13"/>
    </location>
    <ligand>
        <name>NADPH</name>
        <dbReference type="ChEBI" id="CHEBI:57783"/>
    </ligand>
</feature>
<protein>
    <recommendedName>
        <fullName evidence="9">1-deoxy-D-xylulose 5-phosphate reductoisomerase</fullName>
        <shortName evidence="9">DXP reductoisomerase</shortName>
        <ecNumber evidence="9">1.1.1.267</ecNumber>
    </recommendedName>
    <alternativeName>
        <fullName evidence="9">1-deoxyxylulose-5-phosphate reductoisomerase</fullName>
    </alternativeName>
    <alternativeName>
        <fullName evidence="9">2-C-methyl-D-erythritol 4-phosphate synthase</fullName>
    </alternativeName>
</protein>
<comment type="caution">
    <text evidence="13">The sequence shown here is derived from an EMBL/GenBank/DDBJ whole genome shotgun (WGS) entry which is preliminary data.</text>
</comment>
<evidence type="ECO:0000256" key="3">
    <source>
        <dbReference type="ARBA" id="ARBA00022723"/>
    </source>
</evidence>
<dbReference type="FunFam" id="3.40.50.720:FF:000045">
    <property type="entry name" value="1-deoxy-D-xylulose 5-phosphate reductoisomerase"/>
    <property type="match status" value="1"/>
</dbReference>
<feature type="domain" description="1-deoxy-D-xylulose 5-phosphate reductoisomerase C-terminal" evidence="11">
    <location>
        <begin position="146"/>
        <end position="239"/>
    </location>
</feature>
<organism evidence="13 14">
    <name type="scientific">Zobellella endophytica</name>
    <dbReference type="NCBI Taxonomy" id="2116700"/>
    <lineage>
        <taxon>Bacteria</taxon>
        <taxon>Pseudomonadati</taxon>
        <taxon>Pseudomonadota</taxon>
        <taxon>Gammaproteobacteria</taxon>
        <taxon>Aeromonadales</taxon>
        <taxon>Aeromonadaceae</taxon>
        <taxon>Zobellella</taxon>
    </lineage>
</organism>
<comment type="catalytic activity">
    <reaction evidence="8">
        <text>2-C-methyl-D-erythritol 4-phosphate + NADP(+) = 1-deoxy-D-xylulose 5-phosphate + NADPH + H(+)</text>
        <dbReference type="Rhea" id="RHEA:13717"/>
        <dbReference type="ChEBI" id="CHEBI:15378"/>
        <dbReference type="ChEBI" id="CHEBI:57783"/>
        <dbReference type="ChEBI" id="CHEBI:57792"/>
        <dbReference type="ChEBI" id="CHEBI:58262"/>
        <dbReference type="ChEBI" id="CHEBI:58349"/>
        <dbReference type="EC" id="1.1.1.267"/>
    </reaction>
    <physiologicalReaction direction="right-to-left" evidence="8">
        <dbReference type="Rhea" id="RHEA:13719"/>
    </physiologicalReaction>
</comment>
<accession>A0A2P7R7C2</accession>
<comment type="pathway">
    <text evidence="1 9">Isoprenoid biosynthesis; isopentenyl diphosphate biosynthesis via DXP pathway; isopentenyl diphosphate from 1-deoxy-D-xylulose 5-phosphate: step 1/6.</text>
</comment>
<feature type="binding site" evidence="9">
    <location>
        <position position="12"/>
    </location>
    <ligand>
        <name>NADPH</name>
        <dbReference type="ChEBI" id="CHEBI:57783"/>
    </ligand>
</feature>
<dbReference type="SUPFAM" id="SSF51735">
    <property type="entry name" value="NAD(P)-binding Rossmann-fold domains"/>
    <property type="match status" value="1"/>
</dbReference>
<evidence type="ECO:0000256" key="6">
    <source>
        <dbReference type="ARBA" id="ARBA00023211"/>
    </source>
</evidence>
<feature type="binding site" evidence="9">
    <location>
        <position position="126"/>
    </location>
    <ligand>
        <name>NADPH</name>
        <dbReference type="ChEBI" id="CHEBI:57783"/>
    </ligand>
</feature>
<gene>
    <name evidence="9" type="primary">dxr</name>
    <name evidence="13" type="ORF">C7H85_05540</name>
</gene>
<dbReference type="InterPro" id="IPR036169">
    <property type="entry name" value="DXPR_C_sf"/>
</dbReference>
<comment type="cofactor">
    <cofactor evidence="9">
        <name>Mg(2+)</name>
        <dbReference type="ChEBI" id="CHEBI:18420"/>
    </cofactor>
    <cofactor evidence="9">
        <name>Mn(2+)</name>
        <dbReference type="ChEBI" id="CHEBI:29035"/>
    </cofactor>
</comment>
<keyword evidence="4 9" id="KW-0521">NADP</keyword>
<dbReference type="GO" id="GO:0016853">
    <property type="term" value="F:isomerase activity"/>
    <property type="evidence" value="ECO:0007669"/>
    <property type="project" value="UniProtKB-KW"/>
</dbReference>
<dbReference type="NCBIfam" id="NF009114">
    <property type="entry name" value="PRK12464.1"/>
    <property type="match status" value="1"/>
</dbReference>
<feature type="binding site" evidence="9">
    <location>
        <position position="151"/>
    </location>
    <ligand>
        <name>1-deoxy-D-xylulose 5-phosphate</name>
        <dbReference type="ChEBI" id="CHEBI:57792"/>
    </ligand>
</feature>
<dbReference type="SUPFAM" id="SSF69055">
    <property type="entry name" value="1-deoxy-D-xylulose-5-phosphate reductoisomerase, C-terminal domain"/>
    <property type="match status" value="1"/>
</dbReference>
<feature type="binding site" evidence="9">
    <location>
        <position position="152"/>
    </location>
    <ligand>
        <name>Mn(2+)</name>
        <dbReference type="ChEBI" id="CHEBI:29035"/>
    </ligand>
</feature>
<dbReference type="GO" id="GO:0070402">
    <property type="term" value="F:NADPH binding"/>
    <property type="evidence" value="ECO:0007669"/>
    <property type="project" value="InterPro"/>
</dbReference>
<feature type="binding site" evidence="9">
    <location>
        <position position="215"/>
    </location>
    <ligand>
        <name>NADPH</name>
        <dbReference type="ChEBI" id="CHEBI:57783"/>
    </ligand>
</feature>
<evidence type="ECO:0000313" key="14">
    <source>
        <dbReference type="Proteomes" id="UP000240243"/>
    </source>
</evidence>
<feature type="binding site" evidence="9">
    <location>
        <position position="125"/>
    </location>
    <ligand>
        <name>1-deoxy-D-xylulose 5-phosphate</name>
        <dbReference type="ChEBI" id="CHEBI:57792"/>
    </ligand>
</feature>
<feature type="binding site" evidence="9">
    <location>
        <position position="10"/>
    </location>
    <ligand>
        <name>NADPH</name>
        <dbReference type="ChEBI" id="CHEBI:57783"/>
    </ligand>
</feature>
<dbReference type="InterPro" id="IPR013512">
    <property type="entry name" value="DXP_reductoisomerase_N"/>
</dbReference>
<dbReference type="PIRSF" id="PIRSF006205">
    <property type="entry name" value="Dxp_reductismrs"/>
    <property type="match status" value="1"/>
</dbReference>
<keyword evidence="13" id="KW-0413">Isomerase</keyword>
<evidence type="ECO:0000259" key="10">
    <source>
        <dbReference type="Pfam" id="PF02670"/>
    </source>
</evidence>
<name>A0A2P7R7C2_9GAMM</name>
<dbReference type="GO" id="GO:0030145">
    <property type="term" value="F:manganese ion binding"/>
    <property type="evidence" value="ECO:0007669"/>
    <property type="project" value="TreeGrafter"/>
</dbReference>
<evidence type="ECO:0000256" key="8">
    <source>
        <dbReference type="ARBA" id="ARBA00048543"/>
    </source>
</evidence>
<dbReference type="Proteomes" id="UP000240243">
    <property type="component" value="Unassembled WGS sequence"/>
</dbReference>
<feature type="binding site" evidence="9">
    <location>
        <position position="124"/>
    </location>
    <ligand>
        <name>NADPH</name>
        <dbReference type="ChEBI" id="CHEBI:57783"/>
    </ligand>
</feature>
<evidence type="ECO:0000256" key="4">
    <source>
        <dbReference type="ARBA" id="ARBA00022857"/>
    </source>
</evidence>
<evidence type="ECO:0000313" key="13">
    <source>
        <dbReference type="EMBL" id="PSJ46109.1"/>
    </source>
</evidence>
<dbReference type="Pfam" id="PF08436">
    <property type="entry name" value="DXP_redisom_C"/>
    <property type="match status" value="1"/>
</dbReference>
<dbReference type="Gene3D" id="1.10.1740.10">
    <property type="match status" value="1"/>
</dbReference>
<dbReference type="NCBIfam" id="TIGR00243">
    <property type="entry name" value="Dxr"/>
    <property type="match status" value="1"/>
</dbReference>
<feature type="binding site" evidence="9">
    <location>
        <position position="150"/>
    </location>
    <ligand>
        <name>Mn(2+)</name>
        <dbReference type="ChEBI" id="CHEBI:29035"/>
    </ligand>
</feature>
<evidence type="ECO:0000256" key="2">
    <source>
        <dbReference type="ARBA" id="ARBA00006825"/>
    </source>
</evidence>
<dbReference type="OrthoDB" id="9806546at2"/>
<evidence type="ECO:0000256" key="7">
    <source>
        <dbReference type="ARBA" id="ARBA00023229"/>
    </source>
</evidence>
<comment type="function">
    <text evidence="9">Catalyzes the NADPH-dependent rearrangement and reduction of 1-deoxy-D-xylulose-5-phosphate (DXP) to 2-C-methyl-D-erythritol 4-phosphate (MEP).</text>
</comment>
<feature type="domain" description="DXP reductoisomerase C-terminal" evidence="12">
    <location>
        <begin position="271"/>
        <end position="387"/>
    </location>
</feature>
<feature type="binding site" evidence="9">
    <location>
        <position position="152"/>
    </location>
    <ligand>
        <name>1-deoxy-D-xylulose 5-phosphate</name>
        <dbReference type="ChEBI" id="CHEBI:57792"/>
    </ligand>
</feature>
<dbReference type="InterPro" id="IPR003821">
    <property type="entry name" value="DXP_reductoisomerase"/>
</dbReference>
<dbReference type="UniPathway" id="UPA00056">
    <property type="reaction ID" value="UER00092"/>
</dbReference>
<dbReference type="RefSeq" id="WP_106728727.1">
    <property type="nucleotide sequence ID" value="NZ_PXYG01000002.1"/>
</dbReference>
<dbReference type="GO" id="GO:0030604">
    <property type="term" value="F:1-deoxy-D-xylulose-5-phosphate reductoisomerase activity"/>
    <property type="evidence" value="ECO:0007669"/>
    <property type="project" value="UniProtKB-UniRule"/>
</dbReference>
<keyword evidence="6 9" id="KW-0464">Manganese</keyword>
<feature type="binding site" evidence="9">
    <location>
        <position position="186"/>
    </location>
    <ligand>
        <name>1-deoxy-D-xylulose 5-phosphate</name>
        <dbReference type="ChEBI" id="CHEBI:57792"/>
    </ligand>
</feature>
<feature type="binding site" evidence="9">
    <location>
        <position position="209"/>
    </location>
    <ligand>
        <name>1-deoxy-D-xylulose 5-phosphate</name>
        <dbReference type="ChEBI" id="CHEBI:57792"/>
    </ligand>
</feature>
<keyword evidence="14" id="KW-1185">Reference proteome</keyword>
<dbReference type="SUPFAM" id="SSF55347">
    <property type="entry name" value="Glyceraldehyde-3-phosphate dehydrogenase-like, C-terminal domain"/>
    <property type="match status" value="1"/>
</dbReference>
<evidence type="ECO:0000259" key="11">
    <source>
        <dbReference type="Pfam" id="PF08436"/>
    </source>
</evidence>
<dbReference type="Pfam" id="PF02670">
    <property type="entry name" value="DXP_reductoisom"/>
    <property type="match status" value="1"/>
</dbReference>
<feature type="binding site" evidence="9">
    <location>
        <position position="228"/>
    </location>
    <ligand>
        <name>1-deoxy-D-xylulose 5-phosphate</name>
        <dbReference type="ChEBI" id="CHEBI:57792"/>
    </ligand>
</feature>
<feature type="binding site" evidence="9">
    <location>
        <position position="222"/>
    </location>
    <ligand>
        <name>1-deoxy-D-xylulose 5-phosphate</name>
        <dbReference type="ChEBI" id="CHEBI:57792"/>
    </ligand>
</feature>
<evidence type="ECO:0000256" key="1">
    <source>
        <dbReference type="ARBA" id="ARBA00005094"/>
    </source>
</evidence>
<dbReference type="AlphaFoldDB" id="A0A2P7R7C2"/>
<feature type="binding site" evidence="9">
    <location>
        <position position="227"/>
    </location>
    <ligand>
        <name>1-deoxy-D-xylulose 5-phosphate</name>
        <dbReference type="ChEBI" id="CHEBI:57792"/>
    </ligand>
</feature>
<reference evidence="13 14" key="1">
    <citation type="submission" date="2018-03" db="EMBL/GenBank/DDBJ databases">
        <title>The draft genome of Zobellella sp. 59N8.</title>
        <authorList>
            <person name="Liu L."/>
            <person name="Li L."/>
            <person name="Zhang X."/>
            <person name="Liang L."/>
            <person name="Wang T."/>
        </authorList>
    </citation>
    <scope>NUCLEOTIDE SEQUENCE [LARGE SCALE GENOMIC DNA]</scope>
    <source>
        <strain evidence="13 14">59N8</strain>
    </source>
</reference>